<evidence type="ECO:0000256" key="3">
    <source>
        <dbReference type="ARBA" id="ARBA00023125"/>
    </source>
</evidence>
<dbReference type="PANTHER" id="PTHR11988:SF27">
    <property type="entry name" value="GH27708P"/>
    <property type="match status" value="1"/>
</dbReference>
<feature type="compositionally biased region" description="Low complexity" evidence="6">
    <location>
        <begin position="93"/>
        <end position="110"/>
    </location>
</feature>
<keyword evidence="4" id="KW-0804">Transcription</keyword>
<evidence type="ECO:0000256" key="5">
    <source>
        <dbReference type="ARBA" id="ARBA00023242"/>
    </source>
</evidence>
<keyword evidence="5" id="KW-0539">Nucleus</keyword>
<feature type="region of interest" description="Disordered" evidence="6">
    <location>
        <begin position="635"/>
        <end position="695"/>
    </location>
</feature>
<evidence type="ECO:0000313" key="7">
    <source>
        <dbReference type="EMBL" id="KAG0148329.1"/>
    </source>
</evidence>
<feature type="compositionally biased region" description="Low complexity" evidence="6">
    <location>
        <begin position="838"/>
        <end position="860"/>
    </location>
</feature>
<comment type="caution">
    <text evidence="7">The sequence shown here is derived from an EMBL/GenBank/DDBJ whole genome shotgun (WGS) entry which is preliminary data.</text>
</comment>
<gene>
    <name evidence="7" type="ORF">CROQUDRAFT_669985</name>
</gene>
<dbReference type="GO" id="GO:0005634">
    <property type="term" value="C:nucleus"/>
    <property type="evidence" value="ECO:0007669"/>
    <property type="project" value="UniProtKB-SubCell"/>
</dbReference>
<comment type="subcellular location">
    <subcellularLocation>
        <location evidence="1">Nucleus</location>
    </subcellularLocation>
</comment>
<keyword evidence="3" id="KW-0238">DNA-binding</keyword>
<keyword evidence="8" id="KW-1185">Reference proteome</keyword>
<reference evidence="7" key="1">
    <citation type="submission" date="2013-11" db="EMBL/GenBank/DDBJ databases">
        <title>Genome sequence of the fusiform rust pathogen reveals effectors for host alternation and coevolution with pine.</title>
        <authorList>
            <consortium name="DOE Joint Genome Institute"/>
            <person name="Smith K."/>
            <person name="Pendleton A."/>
            <person name="Kubisiak T."/>
            <person name="Anderson C."/>
            <person name="Salamov A."/>
            <person name="Aerts A."/>
            <person name="Riley R."/>
            <person name="Clum A."/>
            <person name="Lindquist E."/>
            <person name="Ence D."/>
            <person name="Campbell M."/>
            <person name="Kronenberg Z."/>
            <person name="Feau N."/>
            <person name="Dhillon B."/>
            <person name="Hamelin R."/>
            <person name="Burleigh J."/>
            <person name="Smith J."/>
            <person name="Yandell M."/>
            <person name="Nelson C."/>
            <person name="Grigoriev I."/>
            <person name="Davis J."/>
        </authorList>
    </citation>
    <scope>NUCLEOTIDE SEQUENCE</scope>
    <source>
        <strain evidence="7">G11</strain>
    </source>
</reference>
<accession>A0A9P6TE03</accession>
<name>A0A9P6TE03_9BASI</name>
<evidence type="ECO:0000256" key="4">
    <source>
        <dbReference type="ARBA" id="ARBA00023163"/>
    </source>
</evidence>
<feature type="compositionally biased region" description="Low complexity" evidence="6">
    <location>
        <begin position="787"/>
        <end position="798"/>
    </location>
</feature>
<dbReference type="GO" id="GO:0000981">
    <property type="term" value="F:DNA-binding transcription factor activity, RNA polymerase II-specific"/>
    <property type="evidence" value="ECO:0007669"/>
    <property type="project" value="TreeGrafter"/>
</dbReference>
<feature type="region of interest" description="Disordered" evidence="6">
    <location>
        <begin position="570"/>
        <end position="590"/>
    </location>
</feature>
<sequence length="860" mass="93416">MAKIGALPPEIIFRVVEHLMSQSHVCGHHPAEDLVDTGTPPIDLGPGPGPGLVPVGPEVFAASLLQSAFGYFHHVATHDHGAVPNDLNHQTGTPPSNSQSDSESDSTPQPISTPVHNSVPSERAAGSNAQSPSFPRSPFGFDYSKMQPRTTDGSGSGSNPAPSDRDDPPNSPSAPRLCPHTLLNNSKKVRVACDRVTWPDGLPKDPLLPLTLVNRSFQQCAQEMLFKHVGLDDQWQAHLFLRSLKNSCTNPPLILDDVAMEKISVDVKGKGRALSDDKVAQSLRASRRPGKLGDLVQSLRFFWNGRVSMGRGGGSLICDIICNCQCLKSISLSTIFLRHCKEPLMQALESRTQIKDFEIGNVAPEHQKCLIWRYDEIIKRLFTKWDLLESAILVGLSGSSRKDMNKVITRLPTFRCTLTVLGLTYPDLAGPEMEVLLRGSRDTLQAFHLKMPTSKIDRRELYHVMKDCLGPKLEVLTLIIRVDWYPLKPKISIGSGASSIISDPTKSPFIIDTLLKAGALSNVKNMTLVGPLASSPFLHVLPDSIVKLAWDGCPNIRPAYLGKFLSSWRSRTRNSSGTGSDSQMGERERELPNLSCCSVGSDDMHWTSSERAAVKKALDDRNACFHGRPEPSIFTAGGFFGPHAHHHDHNDEDEDSQEDSDESDHSNSYDDDDDGNEDNDDDNDDDDDVDDRDPDTINDAILEAMGDAASSNDNNSFGFPAGGPFAFAVPFLPPGLDGRPARGHGPAGPSTNVRPRTSDPYADFNGRTRSSPFRFGRGSGPSHHTVSTSQNASSSTSNGGRSQQRATQHSGNVANANRNRGNRPNGSVRLPNAQTNTPSSSLSSGLFGPGFNFGNIFDKK</sequence>
<dbReference type="PANTHER" id="PTHR11988">
    <property type="entry name" value="THYROTROPH EMBRYONIC FACTOR RELATED"/>
    <property type="match status" value="1"/>
</dbReference>
<dbReference type="OrthoDB" id="2506898at2759"/>
<protein>
    <submittedName>
        <fullName evidence="7">Uncharacterized protein</fullName>
    </submittedName>
</protein>
<evidence type="ECO:0000313" key="8">
    <source>
        <dbReference type="Proteomes" id="UP000886653"/>
    </source>
</evidence>
<feature type="compositionally biased region" description="Acidic residues" evidence="6">
    <location>
        <begin position="651"/>
        <end position="662"/>
    </location>
</feature>
<dbReference type="InterPro" id="IPR040223">
    <property type="entry name" value="PAR_bZIP"/>
</dbReference>
<dbReference type="AlphaFoldDB" id="A0A9P6TE03"/>
<feature type="compositionally biased region" description="Low complexity" evidence="6">
    <location>
        <begin position="810"/>
        <end position="829"/>
    </location>
</feature>
<feature type="compositionally biased region" description="Low complexity" evidence="6">
    <location>
        <begin position="570"/>
        <end position="582"/>
    </location>
</feature>
<dbReference type="Proteomes" id="UP000886653">
    <property type="component" value="Unassembled WGS sequence"/>
</dbReference>
<feature type="compositionally biased region" description="Polar residues" evidence="6">
    <location>
        <begin position="799"/>
        <end position="809"/>
    </location>
</feature>
<feature type="compositionally biased region" description="Acidic residues" evidence="6">
    <location>
        <begin position="669"/>
        <end position="693"/>
    </location>
</feature>
<dbReference type="GO" id="GO:0000978">
    <property type="term" value="F:RNA polymerase II cis-regulatory region sequence-specific DNA binding"/>
    <property type="evidence" value="ECO:0007669"/>
    <property type="project" value="TreeGrafter"/>
</dbReference>
<evidence type="ECO:0000256" key="6">
    <source>
        <dbReference type="SAM" id="MobiDB-lite"/>
    </source>
</evidence>
<dbReference type="EMBL" id="MU167238">
    <property type="protein sequence ID" value="KAG0148329.1"/>
    <property type="molecule type" value="Genomic_DNA"/>
</dbReference>
<feature type="region of interest" description="Disordered" evidence="6">
    <location>
        <begin position="81"/>
        <end position="181"/>
    </location>
</feature>
<feature type="compositionally biased region" description="Low complexity" evidence="6">
    <location>
        <begin position="736"/>
        <end position="749"/>
    </location>
</feature>
<keyword evidence="2" id="KW-0805">Transcription regulation</keyword>
<evidence type="ECO:0000256" key="1">
    <source>
        <dbReference type="ARBA" id="ARBA00004123"/>
    </source>
</evidence>
<organism evidence="7 8">
    <name type="scientific">Cronartium quercuum f. sp. fusiforme G11</name>
    <dbReference type="NCBI Taxonomy" id="708437"/>
    <lineage>
        <taxon>Eukaryota</taxon>
        <taxon>Fungi</taxon>
        <taxon>Dikarya</taxon>
        <taxon>Basidiomycota</taxon>
        <taxon>Pucciniomycotina</taxon>
        <taxon>Pucciniomycetes</taxon>
        <taxon>Pucciniales</taxon>
        <taxon>Coleosporiaceae</taxon>
        <taxon>Cronartium</taxon>
    </lineage>
</organism>
<feature type="region of interest" description="Disordered" evidence="6">
    <location>
        <begin position="736"/>
        <end position="860"/>
    </location>
</feature>
<evidence type="ECO:0000256" key="2">
    <source>
        <dbReference type="ARBA" id="ARBA00023015"/>
    </source>
</evidence>
<proteinExistence type="predicted"/>